<name>A0AA95KBZ2_9GAMM</name>
<reference evidence="1" key="1">
    <citation type="submission" date="2023-04" db="EMBL/GenBank/DDBJ databases">
        <title>Genome dynamics across the evolutionary transition to endosymbiosis.</title>
        <authorList>
            <person name="Siozios S."/>
            <person name="Nadal-Jimenez P."/>
            <person name="Azagi T."/>
            <person name="Sprong H."/>
            <person name="Frost C.L."/>
            <person name="Parratt S.R."/>
            <person name="Taylor G."/>
            <person name="Brettell L."/>
            <person name="Lew K.C."/>
            <person name="Croft L."/>
            <person name="King K.C."/>
            <person name="Brockhurst M.A."/>
            <person name="Hypsa V."/>
            <person name="Novakova E."/>
            <person name="Darby A.C."/>
            <person name="Hurst G.D.D."/>
        </authorList>
    </citation>
    <scope>NUCLEOTIDE SEQUENCE</scope>
    <source>
        <strain evidence="1">APv</strain>
        <plasmid evidence="1">paPv5</plasmid>
    </source>
</reference>
<accession>A0AA95KBZ2</accession>
<organism evidence="1 2">
    <name type="scientific">Arsenophonus nasoniae</name>
    <name type="common">son-killer infecting Nasonia vitripennis</name>
    <dbReference type="NCBI Taxonomy" id="638"/>
    <lineage>
        <taxon>Bacteria</taxon>
        <taxon>Pseudomonadati</taxon>
        <taxon>Pseudomonadota</taxon>
        <taxon>Gammaproteobacteria</taxon>
        <taxon>Enterobacterales</taxon>
        <taxon>Morganellaceae</taxon>
        <taxon>Arsenophonus</taxon>
    </lineage>
</organism>
<keyword evidence="1" id="KW-0614">Plasmid</keyword>
<dbReference type="InterPro" id="IPR036666">
    <property type="entry name" value="HHA_sf"/>
</dbReference>
<protein>
    <submittedName>
        <fullName evidence="1">Uncharacterized protein</fullName>
    </submittedName>
</protein>
<sequence length="74" mass="8716">MVTAFQTVLQPEIVEKMADCITERHDDNECGYFQSSANHRLAEWAMHRLPPFRLKSGTLLSNKRGKNERQRQLW</sequence>
<dbReference type="RefSeq" id="WP_280626947.1">
    <property type="nucleotide sequence ID" value="NZ_CP123509.1"/>
</dbReference>
<dbReference type="Proteomes" id="UP001177595">
    <property type="component" value="Plasmid paPv5"/>
</dbReference>
<proteinExistence type="predicted"/>
<dbReference type="SUPFAM" id="SSF68989">
    <property type="entry name" value="Hemolysin expression modulating protein HHA"/>
    <property type="match status" value="1"/>
</dbReference>
<geneLocation type="plasmid" evidence="1 2">
    <name>paPv5</name>
</geneLocation>
<evidence type="ECO:0000313" key="1">
    <source>
        <dbReference type="EMBL" id="WGM03711.1"/>
    </source>
</evidence>
<dbReference type="AlphaFoldDB" id="A0AA95KBZ2"/>
<dbReference type="EMBL" id="CP123509">
    <property type="protein sequence ID" value="WGM03711.1"/>
    <property type="molecule type" value="Genomic_DNA"/>
</dbReference>
<dbReference type="Gene3D" id="1.20.1280.40">
    <property type="entry name" value="HHA"/>
    <property type="match status" value="1"/>
</dbReference>
<gene>
    <name evidence="1" type="ORF">QE210_20030</name>
</gene>
<evidence type="ECO:0000313" key="2">
    <source>
        <dbReference type="Proteomes" id="UP001177595"/>
    </source>
</evidence>